<dbReference type="GO" id="GO:0000981">
    <property type="term" value="F:DNA-binding transcription factor activity, RNA polymerase II-specific"/>
    <property type="evidence" value="ECO:0007669"/>
    <property type="project" value="TreeGrafter"/>
</dbReference>
<keyword evidence="2 4" id="KW-0238">DNA-binding</keyword>
<organism evidence="6 7">
    <name type="scientific">Bambusicola thoracicus</name>
    <name type="common">Chinese bamboo-partridge</name>
    <name type="synonym">Perdix thoracica</name>
    <dbReference type="NCBI Taxonomy" id="9083"/>
    <lineage>
        <taxon>Eukaryota</taxon>
        <taxon>Metazoa</taxon>
        <taxon>Chordata</taxon>
        <taxon>Craniata</taxon>
        <taxon>Vertebrata</taxon>
        <taxon>Euteleostomi</taxon>
        <taxon>Archelosauria</taxon>
        <taxon>Archosauria</taxon>
        <taxon>Dinosauria</taxon>
        <taxon>Saurischia</taxon>
        <taxon>Theropoda</taxon>
        <taxon>Coelurosauria</taxon>
        <taxon>Aves</taxon>
        <taxon>Neognathae</taxon>
        <taxon>Galloanserae</taxon>
        <taxon>Galliformes</taxon>
        <taxon>Phasianidae</taxon>
        <taxon>Perdicinae</taxon>
        <taxon>Bambusicola</taxon>
    </lineage>
</organism>
<dbReference type="PANTHER" id="PTHR11829">
    <property type="entry name" value="FORKHEAD BOX PROTEIN"/>
    <property type="match status" value="1"/>
</dbReference>
<dbReference type="GO" id="GO:0030154">
    <property type="term" value="P:cell differentiation"/>
    <property type="evidence" value="ECO:0007669"/>
    <property type="project" value="TreeGrafter"/>
</dbReference>
<dbReference type="PROSITE" id="PS50039">
    <property type="entry name" value="FORK_HEAD_3"/>
    <property type="match status" value="1"/>
</dbReference>
<dbReference type="EMBL" id="PPHD01066683">
    <property type="protein sequence ID" value="POI21651.1"/>
    <property type="molecule type" value="Genomic_DNA"/>
</dbReference>
<evidence type="ECO:0000256" key="4">
    <source>
        <dbReference type="PROSITE-ProRule" id="PRU00089"/>
    </source>
</evidence>
<evidence type="ECO:0000313" key="7">
    <source>
        <dbReference type="Proteomes" id="UP000237246"/>
    </source>
</evidence>
<proteinExistence type="predicted"/>
<accession>A0A2P4SC47</accession>
<keyword evidence="7" id="KW-1185">Reference proteome</keyword>
<dbReference type="Pfam" id="PF00250">
    <property type="entry name" value="Forkhead"/>
    <property type="match status" value="1"/>
</dbReference>
<dbReference type="InterPro" id="IPR030456">
    <property type="entry name" value="TF_fork_head_CS_2"/>
</dbReference>
<dbReference type="GO" id="GO:0005634">
    <property type="term" value="C:nucleus"/>
    <property type="evidence" value="ECO:0007669"/>
    <property type="project" value="UniProtKB-SubCell"/>
</dbReference>
<feature type="domain" description="Fork-head" evidence="5">
    <location>
        <begin position="1"/>
        <end position="59"/>
    </location>
</feature>
<dbReference type="Proteomes" id="UP000237246">
    <property type="component" value="Unassembled WGS sequence"/>
</dbReference>
<dbReference type="SUPFAM" id="SSF46785">
    <property type="entry name" value="Winged helix' DNA-binding domain"/>
    <property type="match status" value="1"/>
</dbReference>
<evidence type="ECO:0000256" key="3">
    <source>
        <dbReference type="ARBA" id="ARBA00023242"/>
    </source>
</evidence>
<dbReference type="PROSITE" id="PS00658">
    <property type="entry name" value="FORK_HEAD_2"/>
    <property type="match status" value="1"/>
</dbReference>
<dbReference type="GO" id="GO:0000978">
    <property type="term" value="F:RNA polymerase II cis-regulatory region sequence-specific DNA binding"/>
    <property type="evidence" value="ECO:0007669"/>
    <property type="project" value="TreeGrafter"/>
</dbReference>
<dbReference type="InterPro" id="IPR036390">
    <property type="entry name" value="WH_DNA-bd_sf"/>
</dbReference>
<dbReference type="InterPro" id="IPR036388">
    <property type="entry name" value="WH-like_DNA-bd_sf"/>
</dbReference>
<evidence type="ECO:0000259" key="5">
    <source>
        <dbReference type="PROSITE" id="PS50039"/>
    </source>
</evidence>
<evidence type="ECO:0000313" key="6">
    <source>
        <dbReference type="EMBL" id="POI21651.1"/>
    </source>
</evidence>
<comment type="caution">
    <text evidence="6">The sequence shown here is derived from an EMBL/GenBank/DDBJ whole genome shotgun (WGS) entry which is preliminary data.</text>
</comment>
<comment type="subcellular location">
    <subcellularLocation>
        <location evidence="1 4">Nucleus</location>
    </subcellularLocation>
</comment>
<protein>
    <recommendedName>
        <fullName evidence="5">Fork-head domain-containing protein</fullName>
    </recommendedName>
</protein>
<dbReference type="AlphaFoldDB" id="A0A2P4SC47"/>
<dbReference type="PRINTS" id="PR00053">
    <property type="entry name" value="FORKHEAD"/>
</dbReference>
<gene>
    <name evidence="6" type="ORF">CIB84_014602</name>
</gene>
<dbReference type="OrthoDB" id="5402974at2759"/>
<reference evidence="6 7" key="1">
    <citation type="submission" date="2018-01" db="EMBL/GenBank/DDBJ databases">
        <title>Comparison of the Chinese Bamboo Partridge and Red Junglefowl genome sequences highlights the importance of demography in genome evolution.</title>
        <authorList>
            <person name="Tiley G.P."/>
            <person name="Kimball R.T."/>
            <person name="Braun E.L."/>
            <person name="Burleigh J.G."/>
        </authorList>
    </citation>
    <scope>NUCLEOTIDE SEQUENCE [LARGE SCALE GENOMIC DNA]</scope>
    <source>
        <strain evidence="6">RTK389</strain>
        <tissue evidence="6">Blood</tissue>
    </source>
</reference>
<dbReference type="GO" id="GO:0009653">
    <property type="term" value="P:anatomical structure morphogenesis"/>
    <property type="evidence" value="ECO:0007669"/>
    <property type="project" value="TreeGrafter"/>
</dbReference>
<evidence type="ECO:0000256" key="2">
    <source>
        <dbReference type="ARBA" id="ARBA00023125"/>
    </source>
</evidence>
<dbReference type="SMART" id="SM00339">
    <property type="entry name" value="FH"/>
    <property type="match status" value="1"/>
</dbReference>
<sequence>MAIHSAPGRRRTLSQIYQYVAENFPFYKKSKAGWQNSIRHNLSLNDCFRKVPRDEDDPGVQLGCPHCKAQLSDVVGVVMASLSGEEQQDVPLELGMACGAASPPSSMVFLNKTPLFSQTQKIIFVSDRGADDNLSKEFQI</sequence>
<name>A0A2P4SC47_BAMTH</name>
<dbReference type="Gene3D" id="1.10.10.10">
    <property type="entry name" value="Winged helix-like DNA-binding domain superfamily/Winged helix DNA-binding domain"/>
    <property type="match status" value="1"/>
</dbReference>
<feature type="DNA-binding region" description="Fork-head" evidence="4">
    <location>
        <begin position="1"/>
        <end position="59"/>
    </location>
</feature>
<dbReference type="PANTHER" id="PTHR11829:SF384">
    <property type="entry name" value="FORK-HEAD DOMAIN-CONTAINING PROTEIN"/>
    <property type="match status" value="1"/>
</dbReference>
<keyword evidence="3 4" id="KW-0539">Nucleus</keyword>
<dbReference type="InterPro" id="IPR050211">
    <property type="entry name" value="FOX_domain-containing"/>
</dbReference>
<evidence type="ECO:0000256" key="1">
    <source>
        <dbReference type="ARBA" id="ARBA00004123"/>
    </source>
</evidence>
<dbReference type="InterPro" id="IPR001766">
    <property type="entry name" value="Fork_head_dom"/>
</dbReference>